<accession>A0A1V9YPD3</accession>
<organism evidence="2 3">
    <name type="scientific">Achlya hypogyna</name>
    <name type="common">Oomycete</name>
    <name type="synonym">Protoachlya hypogyna</name>
    <dbReference type="NCBI Taxonomy" id="1202772"/>
    <lineage>
        <taxon>Eukaryota</taxon>
        <taxon>Sar</taxon>
        <taxon>Stramenopiles</taxon>
        <taxon>Oomycota</taxon>
        <taxon>Saprolegniomycetes</taxon>
        <taxon>Saprolegniales</taxon>
        <taxon>Achlyaceae</taxon>
        <taxon>Achlya</taxon>
    </lineage>
</organism>
<evidence type="ECO:0000259" key="1">
    <source>
        <dbReference type="Pfam" id="PF00561"/>
    </source>
</evidence>
<dbReference type="InterPro" id="IPR029058">
    <property type="entry name" value="AB_hydrolase_fold"/>
</dbReference>
<keyword evidence="2" id="KW-0378">Hydrolase</keyword>
<dbReference type="AlphaFoldDB" id="A0A1V9YPD3"/>
<gene>
    <name evidence="2" type="ORF">ACHHYP_08523</name>
</gene>
<dbReference type="Pfam" id="PF00561">
    <property type="entry name" value="Abhydrolase_1"/>
    <property type="match status" value="1"/>
</dbReference>
<keyword evidence="3" id="KW-1185">Reference proteome</keyword>
<comment type="caution">
    <text evidence="2">The sequence shown here is derived from an EMBL/GenBank/DDBJ whole genome shotgun (WGS) entry which is preliminary data.</text>
</comment>
<dbReference type="GO" id="GO:0006508">
    <property type="term" value="P:proteolysis"/>
    <property type="evidence" value="ECO:0007669"/>
    <property type="project" value="UniProtKB-KW"/>
</dbReference>
<dbReference type="PANTHER" id="PTHR43433">
    <property type="entry name" value="HYDROLASE, ALPHA/BETA FOLD FAMILY PROTEIN"/>
    <property type="match status" value="1"/>
</dbReference>
<dbReference type="SUPFAM" id="SSF53474">
    <property type="entry name" value="alpha/beta-Hydrolases"/>
    <property type="match status" value="1"/>
</dbReference>
<reference evidence="2 3" key="1">
    <citation type="journal article" date="2014" name="Genome Biol. Evol.">
        <title>The secreted proteins of Achlya hypogyna and Thraustotheca clavata identify the ancestral oomycete secretome and reveal gene acquisitions by horizontal gene transfer.</title>
        <authorList>
            <person name="Misner I."/>
            <person name="Blouin N."/>
            <person name="Leonard G."/>
            <person name="Richards T.A."/>
            <person name="Lane C.E."/>
        </authorList>
    </citation>
    <scope>NUCLEOTIDE SEQUENCE [LARGE SCALE GENOMIC DNA]</scope>
    <source>
        <strain evidence="2 3">ATCC 48635</strain>
    </source>
</reference>
<dbReference type="InterPro" id="IPR050471">
    <property type="entry name" value="AB_hydrolase"/>
</dbReference>
<keyword evidence="2" id="KW-0645">Protease</keyword>
<name>A0A1V9YPD3_ACHHY</name>
<dbReference type="PRINTS" id="PR00111">
    <property type="entry name" value="ABHYDROLASE"/>
</dbReference>
<evidence type="ECO:0000313" key="2">
    <source>
        <dbReference type="EMBL" id="OQR87582.1"/>
    </source>
</evidence>
<evidence type="ECO:0000313" key="3">
    <source>
        <dbReference type="Proteomes" id="UP000243579"/>
    </source>
</evidence>
<dbReference type="Proteomes" id="UP000243579">
    <property type="component" value="Unassembled WGS sequence"/>
</dbReference>
<dbReference type="Gene3D" id="3.40.50.1820">
    <property type="entry name" value="alpha/beta hydrolase"/>
    <property type="match status" value="1"/>
</dbReference>
<dbReference type="GO" id="GO:0008233">
    <property type="term" value="F:peptidase activity"/>
    <property type="evidence" value="ECO:0007669"/>
    <property type="project" value="UniProtKB-KW"/>
</dbReference>
<dbReference type="STRING" id="1202772.A0A1V9YPD3"/>
<protein>
    <submittedName>
        <fullName evidence="2">Serine protease family S33</fullName>
    </submittedName>
</protein>
<proteinExistence type="predicted"/>
<sequence>MLTDEVIYSRATCARHYANTTHVTLPNGLSVEYAIHGSGPEKLLLIMGLHFEKEAWLPVISTLLDDPNADANKYQLVSFDNRGVGGSDKPWELYSTTQMAMDALHLLDALKWPTAHIVGISMGGMIAQELAFMAPDRVQSLTLLVTAPGFRRGPLPRLHQLAGYWSSVKNMLPPTRESITDMLLFTLYPEPYLSQTTHDNQSVGTMLQKFHMDRLKFARNQISGAIGQATAILRHDMSAARLRRIQAAGFPILVVAATEDRLLHSDNSKYLYRHLKGPRTHKLVFEETGHAVHVQQRTQVAKALVEQIDRNPMTASSCA</sequence>
<dbReference type="PANTHER" id="PTHR43433:SF5">
    <property type="entry name" value="AB HYDROLASE-1 DOMAIN-CONTAINING PROTEIN"/>
    <property type="match status" value="1"/>
</dbReference>
<dbReference type="OrthoDB" id="19657at2759"/>
<feature type="domain" description="AB hydrolase-1" evidence="1">
    <location>
        <begin position="54"/>
        <end position="294"/>
    </location>
</feature>
<dbReference type="EMBL" id="JNBR01001431">
    <property type="protein sequence ID" value="OQR87582.1"/>
    <property type="molecule type" value="Genomic_DNA"/>
</dbReference>
<dbReference type="InterPro" id="IPR000073">
    <property type="entry name" value="AB_hydrolase_1"/>
</dbReference>